<organism evidence="9 10">
    <name type="scientific">Aristolochia fimbriata</name>
    <name type="common">White veined hardy Dutchman's pipe vine</name>
    <dbReference type="NCBI Taxonomy" id="158543"/>
    <lineage>
        <taxon>Eukaryota</taxon>
        <taxon>Viridiplantae</taxon>
        <taxon>Streptophyta</taxon>
        <taxon>Embryophyta</taxon>
        <taxon>Tracheophyta</taxon>
        <taxon>Spermatophyta</taxon>
        <taxon>Magnoliopsida</taxon>
        <taxon>Magnoliidae</taxon>
        <taxon>Piperales</taxon>
        <taxon>Aristolochiaceae</taxon>
        <taxon>Aristolochia</taxon>
    </lineage>
</organism>
<dbReference type="GO" id="GO:0005886">
    <property type="term" value="C:plasma membrane"/>
    <property type="evidence" value="ECO:0007669"/>
    <property type="project" value="UniProtKB-SubCell"/>
</dbReference>
<dbReference type="FunFam" id="3.80.10.10:FF:000041">
    <property type="entry name" value="LRR receptor-like serine/threonine-protein kinase ERECTA"/>
    <property type="match status" value="1"/>
</dbReference>
<keyword evidence="6" id="KW-0472">Membrane</keyword>
<protein>
    <submittedName>
        <fullName evidence="9">Uncharacterized protein</fullName>
    </submittedName>
</protein>
<dbReference type="PANTHER" id="PTHR48060">
    <property type="entry name" value="DNA DAMAGE-REPAIR/TOLERATION PROTEIN DRT100"/>
    <property type="match status" value="1"/>
</dbReference>
<dbReference type="PANTHER" id="PTHR48060:SF7">
    <property type="entry name" value="DNA DAMAGE-REPAIR_TOLERATION PROTEIN DRT100"/>
    <property type="match status" value="1"/>
</dbReference>
<reference evidence="9 10" key="1">
    <citation type="submission" date="2021-07" db="EMBL/GenBank/DDBJ databases">
        <title>The Aristolochia fimbriata genome: insights into angiosperm evolution, floral development and chemical biosynthesis.</title>
        <authorList>
            <person name="Jiao Y."/>
        </authorList>
    </citation>
    <scope>NUCLEOTIDE SEQUENCE [LARGE SCALE GENOMIC DNA]</scope>
    <source>
        <strain evidence="9">IBCAS-2021</strain>
        <tissue evidence="9">Leaf</tissue>
    </source>
</reference>
<dbReference type="GO" id="GO:0051707">
    <property type="term" value="P:response to other organism"/>
    <property type="evidence" value="ECO:0007669"/>
    <property type="project" value="UniProtKB-ARBA"/>
</dbReference>
<evidence type="ECO:0000256" key="7">
    <source>
        <dbReference type="ARBA" id="ARBA00023180"/>
    </source>
</evidence>
<dbReference type="FunFam" id="3.80.10.10:FF:000383">
    <property type="entry name" value="Leucine-rich repeat receptor protein kinase EMS1"/>
    <property type="match status" value="1"/>
</dbReference>
<dbReference type="InterPro" id="IPR001611">
    <property type="entry name" value="Leu-rich_rpt"/>
</dbReference>
<comment type="subcellular location">
    <subcellularLocation>
        <location evidence="1">Cell membrane</location>
    </subcellularLocation>
</comment>
<proteinExistence type="predicted"/>
<evidence type="ECO:0000256" key="2">
    <source>
        <dbReference type="ARBA" id="ARBA00022475"/>
    </source>
</evidence>
<keyword evidence="3" id="KW-0433">Leucine-rich repeat</keyword>
<dbReference type="Proteomes" id="UP000825729">
    <property type="component" value="Unassembled WGS sequence"/>
</dbReference>
<dbReference type="InterPro" id="IPR032675">
    <property type="entry name" value="LRR_dom_sf"/>
</dbReference>
<evidence type="ECO:0000256" key="1">
    <source>
        <dbReference type="ARBA" id="ARBA00004236"/>
    </source>
</evidence>
<feature type="signal peptide" evidence="8">
    <location>
        <begin position="1"/>
        <end position="27"/>
    </location>
</feature>
<evidence type="ECO:0000256" key="3">
    <source>
        <dbReference type="ARBA" id="ARBA00022614"/>
    </source>
</evidence>
<evidence type="ECO:0000313" key="10">
    <source>
        <dbReference type="Proteomes" id="UP000825729"/>
    </source>
</evidence>
<dbReference type="InterPro" id="IPR003591">
    <property type="entry name" value="Leu-rich_rpt_typical-subtyp"/>
</dbReference>
<dbReference type="Pfam" id="PF13855">
    <property type="entry name" value="LRR_8"/>
    <property type="match status" value="1"/>
</dbReference>
<sequence length="468" mass="51213">MFPPPALFFLGTSTLLLLSLSFPLTTCSSTHENGNHNPAQDLQAMNMNMAPAERETLFIVMENMSSDRKWRVTNPNPCKPGASWPGLECKVASDNRLHVSRLDFGIPPNPVCKPTATFPAQVFELPFLQSLFFFNCFTHAKTTISIPPVIRTGTSLQQLSLRSNPSLVGPIPPQISLLKSLEILTLSQNRLRGRIPPEISRLTSLIHLDLSFNFLTGPIPKQLGSLRSLVGLDLSYNALTGPIPESIGLMGILQKLDLSSNLLSGPIPNTLENLNALVFLALSSNRFSGYLAGALPKLQNLQYFIMDDNPMFMPLPPELGKLVKLQEIRLANSGYFGVIPASFSQLMNLTTLSLENNSLTGEIPPGLNSLSRIYHLNLSRNMLVGEVPFDSGFLRRLGRNLDLNGNPGLCLNSSQALESAKFGIGLCGNNRTGSVLHPLKRSLAPSLFCNLANLAISLSVWSFYLTYL</sequence>
<evidence type="ECO:0000256" key="4">
    <source>
        <dbReference type="ARBA" id="ARBA00022729"/>
    </source>
</evidence>
<dbReference type="AlphaFoldDB" id="A0AAV7EJU6"/>
<keyword evidence="2" id="KW-1003">Cell membrane</keyword>
<dbReference type="Pfam" id="PF00560">
    <property type="entry name" value="LRR_1"/>
    <property type="match status" value="2"/>
</dbReference>
<keyword evidence="5" id="KW-0677">Repeat</keyword>
<dbReference type="SMART" id="SM00369">
    <property type="entry name" value="LRR_TYP"/>
    <property type="match status" value="4"/>
</dbReference>
<keyword evidence="7" id="KW-0325">Glycoprotein</keyword>
<gene>
    <name evidence="9" type="ORF">H6P81_014279</name>
</gene>
<dbReference type="FunFam" id="3.80.10.10:FF:000269">
    <property type="entry name" value="Piriformospora indica-insensitive protein 2"/>
    <property type="match status" value="1"/>
</dbReference>
<keyword evidence="4 8" id="KW-0732">Signal</keyword>
<evidence type="ECO:0000313" key="9">
    <source>
        <dbReference type="EMBL" id="KAG9448151.1"/>
    </source>
</evidence>
<dbReference type="InterPro" id="IPR053211">
    <property type="entry name" value="DNA_repair-toleration"/>
</dbReference>
<feature type="chain" id="PRO_5043664153" evidence="8">
    <location>
        <begin position="28"/>
        <end position="468"/>
    </location>
</feature>
<name>A0AAV7EJU6_ARIFI</name>
<keyword evidence="10" id="KW-1185">Reference proteome</keyword>
<comment type="caution">
    <text evidence="9">The sequence shown here is derived from an EMBL/GenBank/DDBJ whole genome shotgun (WGS) entry which is preliminary data.</text>
</comment>
<dbReference type="SUPFAM" id="SSF52058">
    <property type="entry name" value="L domain-like"/>
    <property type="match status" value="1"/>
</dbReference>
<evidence type="ECO:0000256" key="5">
    <source>
        <dbReference type="ARBA" id="ARBA00022737"/>
    </source>
</evidence>
<evidence type="ECO:0000256" key="6">
    <source>
        <dbReference type="ARBA" id="ARBA00023136"/>
    </source>
</evidence>
<accession>A0AAV7EJU6</accession>
<dbReference type="Gene3D" id="3.80.10.10">
    <property type="entry name" value="Ribonuclease Inhibitor"/>
    <property type="match status" value="3"/>
</dbReference>
<dbReference type="EMBL" id="JAINDJ010000005">
    <property type="protein sequence ID" value="KAG9448151.1"/>
    <property type="molecule type" value="Genomic_DNA"/>
</dbReference>
<evidence type="ECO:0000256" key="8">
    <source>
        <dbReference type="SAM" id="SignalP"/>
    </source>
</evidence>